<dbReference type="AlphaFoldDB" id="A0A8H4JUN2"/>
<dbReference type="InterPro" id="IPR051477">
    <property type="entry name" value="Expansin_CellWall"/>
</dbReference>
<sequence length="116" mass="12169">MFAKLFLFALPALAAPALKRTDGDITYYHPSTGTSACNQNHGDDDMVVALGASLFDSESLCGKTIKLQGDAGEITVTVADRCEGCQPDDLDVSPAAFKKAIGPLTKGRGKGTWSFA</sequence>
<dbReference type="Gene3D" id="2.40.40.10">
    <property type="entry name" value="RlpA-like domain"/>
    <property type="match status" value="1"/>
</dbReference>
<dbReference type="CDD" id="cd22191">
    <property type="entry name" value="DPBB_RlpA_EXP_N-like"/>
    <property type="match status" value="1"/>
</dbReference>
<evidence type="ECO:0000313" key="3">
    <source>
        <dbReference type="EMBL" id="KAF4437869.1"/>
    </source>
</evidence>
<accession>A0A8H4JUN2</accession>
<feature type="chain" id="PRO_5034849147" description="RlpA-like protein double-psi beta-barrel domain-containing protein" evidence="2">
    <location>
        <begin position="20"/>
        <end position="116"/>
    </location>
</feature>
<feature type="signal peptide" evidence="2">
    <location>
        <begin position="1"/>
        <end position="19"/>
    </location>
</feature>
<organism evidence="3 4">
    <name type="scientific">Fusarium austroafricanum</name>
    <dbReference type="NCBI Taxonomy" id="2364996"/>
    <lineage>
        <taxon>Eukaryota</taxon>
        <taxon>Fungi</taxon>
        <taxon>Dikarya</taxon>
        <taxon>Ascomycota</taxon>
        <taxon>Pezizomycotina</taxon>
        <taxon>Sordariomycetes</taxon>
        <taxon>Hypocreomycetidae</taxon>
        <taxon>Hypocreales</taxon>
        <taxon>Nectriaceae</taxon>
        <taxon>Fusarium</taxon>
        <taxon>Fusarium concolor species complex</taxon>
    </lineage>
</organism>
<dbReference type="InterPro" id="IPR036908">
    <property type="entry name" value="RlpA-like_sf"/>
</dbReference>
<evidence type="ECO:0000313" key="4">
    <source>
        <dbReference type="Proteomes" id="UP000605986"/>
    </source>
</evidence>
<dbReference type="PANTHER" id="PTHR31836:SF27">
    <property type="entry name" value="RLPA-LIKE PROTEIN DOUBLE-PSI BETA-BARREL DOMAIN-CONTAINING PROTEIN"/>
    <property type="match status" value="1"/>
</dbReference>
<name>A0A8H4JUN2_9HYPO</name>
<dbReference type="PANTHER" id="PTHR31836">
    <property type="match status" value="1"/>
</dbReference>
<keyword evidence="4" id="KW-1185">Reference proteome</keyword>
<dbReference type="Proteomes" id="UP000605986">
    <property type="component" value="Unassembled WGS sequence"/>
</dbReference>
<dbReference type="OrthoDB" id="406505at2759"/>
<reference evidence="3" key="1">
    <citation type="submission" date="2020-01" db="EMBL/GenBank/DDBJ databases">
        <title>Identification and distribution of gene clusters putatively required for synthesis of sphingolipid metabolism inhibitors in phylogenetically diverse species of the filamentous fungus Fusarium.</title>
        <authorList>
            <person name="Kim H.-S."/>
            <person name="Busman M."/>
            <person name="Brown D.W."/>
            <person name="Divon H."/>
            <person name="Uhlig S."/>
            <person name="Proctor R.H."/>
        </authorList>
    </citation>
    <scope>NUCLEOTIDE SEQUENCE</scope>
    <source>
        <strain evidence="3">NRRL 53441</strain>
    </source>
</reference>
<dbReference type="SUPFAM" id="SSF50685">
    <property type="entry name" value="Barwin-like endoglucanases"/>
    <property type="match status" value="1"/>
</dbReference>
<comment type="caution">
    <text evidence="3">The sequence shown here is derived from an EMBL/GenBank/DDBJ whole genome shotgun (WGS) entry which is preliminary data.</text>
</comment>
<keyword evidence="1 2" id="KW-0732">Signal</keyword>
<proteinExistence type="predicted"/>
<dbReference type="EMBL" id="JAADJG010000746">
    <property type="protein sequence ID" value="KAF4437869.1"/>
    <property type="molecule type" value="Genomic_DNA"/>
</dbReference>
<evidence type="ECO:0000256" key="2">
    <source>
        <dbReference type="SAM" id="SignalP"/>
    </source>
</evidence>
<evidence type="ECO:0000256" key="1">
    <source>
        <dbReference type="ARBA" id="ARBA00022729"/>
    </source>
</evidence>
<gene>
    <name evidence="3" type="ORF">F53441_12927</name>
</gene>
<evidence type="ECO:0008006" key="5">
    <source>
        <dbReference type="Google" id="ProtNLM"/>
    </source>
</evidence>
<protein>
    <recommendedName>
        <fullName evidence="5">RlpA-like protein double-psi beta-barrel domain-containing protein</fullName>
    </recommendedName>
</protein>